<sequence length="304" mass="33068">MTSRLQPGSEFAGFRVQRRLGVGGMSEVYLVLGRGHDRYEALKILDREASRSPRLRNKFRMEAAVAAQLVHPNIVSVHEHGEFEHQLWMSMHYVDGYSAARLVARGQIALDVSRVARIVAEVAKGLDYAHSQGVVHRDVKPANILISTERIDGYEQVLLSDWGIARLLGDSTPLAAGGTVLASIPYAAPELLRGGVLSAQTDVYGLGATLVELATGRTPYPLATPLAITAAHLTAEPPSVTRRRRSLPRGLDAVVARALAKDPSDRFRTCVELSDAVAAAVEAGVPEPPPRRSPFTRSRWLKFS</sequence>
<protein>
    <recommendedName>
        <fullName evidence="1">non-specific serine/threonine protein kinase</fullName>
        <ecNumber evidence="1">2.7.11.1</ecNumber>
    </recommendedName>
</protein>
<dbReference type="PANTHER" id="PTHR43289">
    <property type="entry name" value="MITOGEN-ACTIVATED PROTEIN KINASE KINASE KINASE 20-RELATED"/>
    <property type="match status" value="1"/>
</dbReference>
<dbReference type="RefSeq" id="WP_317548333.1">
    <property type="nucleotide sequence ID" value="NZ_JAWLKE010000004.1"/>
</dbReference>
<dbReference type="Pfam" id="PF00069">
    <property type="entry name" value="Pkinase"/>
    <property type="match status" value="1"/>
</dbReference>
<keyword evidence="6" id="KW-0067">ATP-binding</keyword>
<comment type="caution">
    <text evidence="8">The sequence shown here is derived from an EMBL/GenBank/DDBJ whole genome shotgun (WGS) entry which is preliminary data.</text>
</comment>
<evidence type="ECO:0000256" key="1">
    <source>
        <dbReference type="ARBA" id="ARBA00012513"/>
    </source>
</evidence>
<dbReference type="InterPro" id="IPR000719">
    <property type="entry name" value="Prot_kinase_dom"/>
</dbReference>
<dbReference type="InterPro" id="IPR008271">
    <property type="entry name" value="Ser/Thr_kinase_AS"/>
</dbReference>
<evidence type="ECO:0000313" key="9">
    <source>
        <dbReference type="Proteomes" id="UP001185899"/>
    </source>
</evidence>
<evidence type="ECO:0000256" key="3">
    <source>
        <dbReference type="ARBA" id="ARBA00022679"/>
    </source>
</evidence>
<gene>
    <name evidence="8" type="ORF">R3P95_10675</name>
</gene>
<evidence type="ECO:0000256" key="2">
    <source>
        <dbReference type="ARBA" id="ARBA00022527"/>
    </source>
</evidence>
<dbReference type="PROSITE" id="PS50011">
    <property type="entry name" value="PROTEIN_KINASE_DOM"/>
    <property type="match status" value="1"/>
</dbReference>
<accession>A0ABU4AXP6</accession>
<dbReference type="PANTHER" id="PTHR43289:SF6">
    <property type="entry name" value="SERINE_THREONINE-PROTEIN KINASE NEKL-3"/>
    <property type="match status" value="1"/>
</dbReference>
<dbReference type="SUPFAM" id="SSF56112">
    <property type="entry name" value="Protein kinase-like (PK-like)"/>
    <property type="match status" value="1"/>
</dbReference>
<dbReference type="EC" id="2.7.11.1" evidence="1"/>
<keyword evidence="4" id="KW-0547">Nucleotide-binding</keyword>
<dbReference type="EMBL" id="JAWLKE010000004">
    <property type="protein sequence ID" value="MDV6231012.1"/>
    <property type="molecule type" value="Genomic_DNA"/>
</dbReference>
<keyword evidence="2" id="KW-0723">Serine/threonine-protein kinase</keyword>
<name>A0ABU4AXP6_9NOCA</name>
<evidence type="ECO:0000256" key="6">
    <source>
        <dbReference type="ARBA" id="ARBA00022840"/>
    </source>
</evidence>
<keyword evidence="3 8" id="KW-0808">Transferase</keyword>
<evidence type="ECO:0000256" key="5">
    <source>
        <dbReference type="ARBA" id="ARBA00022777"/>
    </source>
</evidence>
<dbReference type="Gene3D" id="3.30.200.20">
    <property type="entry name" value="Phosphorylase Kinase, domain 1"/>
    <property type="match status" value="1"/>
</dbReference>
<dbReference type="GO" id="GO:0004674">
    <property type="term" value="F:protein serine/threonine kinase activity"/>
    <property type="evidence" value="ECO:0007669"/>
    <property type="project" value="UniProtKB-EC"/>
</dbReference>
<organism evidence="8 9">
    <name type="scientific">Rhodococcus cercidiphylli</name>
    <dbReference type="NCBI Taxonomy" id="489916"/>
    <lineage>
        <taxon>Bacteria</taxon>
        <taxon>Bacillati</taxon>
        <taxon>Actinomycetota</taxon>
        <taxon>Actinomycetes</taxon>
        <taxon>Mycobacteriales</taxon>
        <taxon>Nocardiaceae</taxon>
        <taxon>Rhodococcus</taxon>
    </lineage>
</organism>
<dbReference type="Proteomes" id="UP001185899">
    <property type="component" value="Unassembled WGS sequence"/>
</dbReference>
<dbReference type="CDD" id="cd14014">
    <property type="entry name" value="STKc_PknB_like"/>
    <property type="match status" value="1"/>
</dbReference>
<dbReference type="Gene3D" id="1.10.510.10">
    <property type="entry name" value="Transferase(Phosphotransferase) domain 1"/>
    <property type="match status" value="1"/>
</dbReference>
<dbReference type="InterPro" id="IPR011009">
    <property type="entry name" value="Kinase-like_dom_sf"/>
</dbReference>
<evidence type="ECO:0000259" key="7">
    <source>
        <dbReference type="PROSITE" id="PS50011"/>
    </source>
</evidence>
<feature type="domain" description="Protein kinase" evidence="7">
    <location>
        <begin position="14"/>
        <end position="278"/>
    </location>
</feature>
<keyword evidence="9" id="KW-1185">Reference proteome</keyword>
<evidence type="ECO:0000256" key="4">
    <source>
        <dbReference type="ARBA" id="ARBA00022741"/>
    </source>
</evidence>
<dbReference type="PROSITE" id="PS00108">
    <property type="entry name" value="PROTEIN_KINASE_ST"/>
    <property type="match status" value="1"/>
</dbReference>
<keyword evidence="5 8" id="KW-0418">Kinase</keyword>
<proteinExistence type="predicted"/>
<evidence type="ECO:0000313" key="8">
    <source>
        <dbReference type="EMBL" id="MDV6231012.1"/>
    </source>
</evidence>
<reference evidence="8 9" key="1">
    <citation type="submission" date="2023-10" db="EMBL/GenBank/DDBJ databases">
        <title>Development of a sustainable strategy for remediation of hydrocarbon-contaminated territories based on the waste exchange concept.</title>
        <authorList>
            <person name="Krivoruchko A."/>
        </authorList>
    </citation>
    <scope>NUCLEOTIDE SEQUENCE [LARGE SCALE GENOMIC DNA]</scope>
    <source>
        <strain evidence="8 9">IEGM 1322</strain>
    </source>
</reference>
<dbReference type="SMART" id="SM00220">
    <property type="entry name" value="S_TKc"/>
    <property type="match status" value="1"/>
</dbReference>